<evidence type="ECO:0000313" key="11">
    <source>
        <dbReference type="Proteomes" id="UP001642520"/>
    </source>
</evidence>
<dbReference type="InterPro" id="IPR047817">
    <property type="entry name" value="ABC2_TM_bact-type"/>
</dbReference>
<reference evidence="10 11" key="1">
    <citation type="submission" date="2024-08" db="EMBL/GenBank/DDBJ databases">
        <authorList>
            <person name="Will J Nash"/>
            <person name="Angela Man"/>
            <person name="Seanna McTaggart"/>
            <person name="Kendall Baker"/>
            <person name="Tom Barker"/>
            <person name="Leah Catchpole"/>
            <person name="Alex Durrant"/>
            <person name="Karim Gharbi"/>
            <person name="Naomi Irish"/>
            <person name="Gemy Kaithakottil"/>
            <person name="Debby Ku"/>
            <person name="Aaliyah Providence"/>
            <person name="Felix Shaw"/>
            <person name="David Swarbreck"/>
            <person name="Chris Watkins"/>
            <person name="Ann M. McCartney"/>
            <person name="Giulio Formenti"/>
            <person name="Alice Mouton"/>
            <person name="Noel Vella"/>
            <person name="Bjorn M von Reumont"/>
            <person name="Adriana Vella"/>
            <person name="Wilfried Haerty"/>
        </authorList>
    </citation>
    <scope>NUCLEOTIDE SEQUENCE [LARGE SCALE GENOMIC DNA]</scope>
</reference>
<dbReference type="Pfam" id="PF12698">
    <property type="entry name" value="ABC2_membrane_3"/>
    <property type="match status" value="1"/>
</dbReference>
<feature type="transmembrane region" description="Helical" evidence="7">
    <location>
        <begin position="576"/>
        <end position="598"/>
    </location>
</feature>
<feature type="domain" description="ABC transmembrane type-2" evidence="9">
    <location>
        <begin position="460"/>
        <end position="688"/>
    </location>
</feature>
<keyword evidence="6 7" id="KW-0472">Membrane</keyword>
<dbReference type="Gene3D" id="3.40.50.300">
    <property type="entry name" value="P-loop containing nucleotide triphosphate hydrolases"/>
    <property type="match status" value="1"/>
</dbReference>
<evidence type="ECO:0000313" key="10">
    <source>
        <dbReference type="EMBL" id="CAL7937627.1"/>
    </source>
</evidence>
<dbReference type="PROSITE" id="PS00211">
    <property type="entry name" value="ABC_TRANSPORTER_1"/>
    <property type="match status" value="1"/>
</dbReference>
<dbReference type="SMART" id="SM00382">
    <property type="entry name" value="AAA"/>
    <property type="match status" value="1"/>
</dbReference>
<feature type="transmembrane region" description="Helical" evidence="7">
    <location>
        <begin position="491"/>
        <end position="518"/>
    </location>
</feature>
<dbReference type="Proteomes" id="UP001642520">
    <property type="component" value="Unassembled WGS sequence"/>
</dbReference>
<dbReference type="InterPro" id="IPR003439">
    <property type="entry name" value="ABC_transporter-like_ATP-bd"/>
</dbReference>
<dbReference type="PROSITE" id="PS51012">
    <property type="entry name" value="ABC_TM2"/>
    <property type="match status" value="1"/>
</dbReference>
<comment type="caution">
    <text evidence="10">The sequence shown here is derived from an EMBL/GenBank/DDBJ whole genome shotgun (WGS) entry which is preliminary data.</text>
</comment>
<dbReference type="InterPro" id="IPR013525">
    <property type="entry name" value="ABC2_TM"/>
</dbReference>
<evidence type="ECO:0000256" key="3">
    <source>
        <dbReference type="ARBA" id="ARBA00022741"/>
    </source>
</evidence>
<evidence type="ECO:0000256" key="1">
    <source>
        <dbReference type="ARBA" id="ARBA00004141"/>
    </source>
</evidence>
<gene>
    <name evidence="10" type="ORF">XYLVIOL_LOCUS2827</name>
</gene>
<evidence type="ECO:0000256" key="2">
    <source>
        <dbReference type="ARBA" id="ARBA00022692"/>
    </source>
</evidence>
<evidence type="ECO:0008006" key="12">
    <source>
        <dbReference type="Google" id="ProtNLM"/>
    </source>
</evidence>
<keyword evidence="4" id="KW-0067">ATP-binding</keyword>
<dbReference type="EMBL" id="CAXAJV020001288">
    <property type="protein sequence ID" value="CAL7937627.1"/>
    <property type="molecule type" value="Genomic_DNA"/>
</dbReference>
<evidence type="ECO:0000259" key="8">
    <source>
        <dbReference type="PROSITE" id="PS50893"/>
    </source>
</evidence>
<accession>A0ABP1NCP8</accession>
<dbReference type="PROSITE" id="PS50893">
    <property type="entry name" value="ABC_TRANSPORTER_2"/>
    <property type="match status" value="1"/>
</dbReference>
<keyword evidence="2 7" id="KW-0812">Transmembrane</keyword>
<evidence type="ECO:0000256" key="4">
    <source>
        <dbReference type="ARBA" id="ARBA00022840"/>
    </source>
</evidence>
<feature type="transmembrane region" description="Helical" evidence="7">
    <location>
        <begin position="604"/>
        <end position="624"/>
    </location>
</feature>
<feature type="transmembrane region" description="Helical" evidence="7">
    <location>
        <begin position="663"/>
        <end position="683"/>
    </location>
</feature>
<evidence type="ECO:0000259" key="9">
    <source>
        <dbReference type="PROSITE" id="PS51012"/>
    </source>
</evidence>
<feature type="transmembrane region" description="Helical" evidence="7">
    <location>
        <begin position="538"/>
        <end position="564"/>
    </location>
</feature>
<evidence type="ECO:0000256" key="5">
    <source>
        <dbReference type="ARBA" id="ARBA00022989"/>
    </source>
</evidence>
<keyword evidence="11" id="KW-1185">Reference proteome</keyword>
<protein>
    <recommendedName>
        <fullName evidence="12">ABC transporter domain-containing protein</fullName>
    </recommendedName>
</protein>
<dbReference type="Pfam" id="PF00005">
    <property type="entry name" value="ABC_tran"/>
    <property type="match status" value="1"/>
</dbReference>
<evidence type="ECO:0000256" key="7">
    <source>
        <dbReference type="SAM" id="Phobius"/>
    </source>
</evidence>
<evidence type="ECO:0000256" key="6">
    <source>
        <dbReference type="ARBA" id="ARBA00023136"/>
    </source>
</evidence>
<dbReference type="InterPro" id="IPR017871">
    <property type="entry name" value="ABC_transporter-like_CS"/>
</dbReference>
<organism evidence="10 11">
    <name type="scientific">Xylocopa violacea</name>
    <name type="common">Violet carpenter bee</name>
    <name type="synonym">Apis violacea</name>
    <dbReference type="NCBI Taxonomy" id="135666"/>
    <lineage>
        <taxon>Eukaryota</taxon>
        <taxon>Metazoa</taxon>
        <taxon>Ecdysozoa</taxon>
        <taxon>Arthropoda</taxon>
        <taxon>Hexapoda</taxon>
        <taxon>Insecta</taxon>
        <taxon>Pterygota</taxon>
        <taxon>Neoptera</taxon>
        <taxon>Endopterygota</taxon>
        <taxon>Hymenoptera</taxon>
        <taxon>Apocrita</taxon>
        <taxon>Aculeata</taxon>
        <taxon>Apoidea</taxon>
        <taxon>Anthophila</taxon>
        <taxon>Apidae</taxon>
        <taxon>Xylocopa</taxon>
        <taxon>Xylocopa</taxon>
    </lineage>
</organism>
<feature type="domain" description="ABC transporter" evidence="8">
    <location>
        <begin position="6"/>
        <end position="238"/>
    </location>
</feature>
<sequence>MEEYAIIVKDARKTYAAGAKPILNGLDLTVPRGSIYGLLGASGCGKTTLLSCVVGVRKLDSGYIWVLGGCPGSKISGVPGSRVGYMPQDVSMVEEFSTIGALYFFGRINGMEDYMIDEEYAHLNELLQLPPKDRLVKNMSGGQQRRVSFAAALLHKPELLILDEPTVGLDPILRENIWNYLEKMTREENVTVVITTHYIEEAKQANKIGLLRDGKLLAESSPDNLLEKYQTESLEEAFLKLSELQTRNQLPSEPSSATDELTTIVEASKDNYTTRNYNRQKSNTLKRCRALLIKNGLQFARHPGGVIFSLVLPLLQVTLFFKSIGLDPKDLKLQIVNYEAGNCNYGQYRGNITYDVTDGTCHFVDLSCRFVTAINSSIEKVYHDSYEEAEREISKYRSPGIVRFHRNFTSSFDKRMNSVSSLPNSIITSGQIDVSLRSANRQISLYVQKTLYDSFIDEYKRVLKECRIPTRFGTLPMNFETPIFGSMDDTYLLYVAPTFILVVLFVLATSISSTIIITDRHSGVWDRILVQGVNTSEILITHLIVQAMIIVIQVTVALCVFFLVFDMECKGSMAIVIGLSMLEGICGMLYGLAISVVFTSHTLVNYASVGTFYPLILLCGMMWPIEGMPKFLRWFSLTLPLTTPGISLRGVLEKGSSVNEPEVYTGILVVTAWIVGFISLCLFQLRSK</sequence>
<dbReference type="PANTHER" id="PTHR43038:SF2">
    <property type="entry name" value="RH61964P"/>
    <property type="match status" value="1"/>
</dbReference>
<keyword evidence="5 7" id="KW-1133">Transmembrane helix</keyword>
<comment type="subcellular location">
    <subcellularLocation>
        <location evidence="1">Membrane</location>
        <topology evidence="1">Multi-pass membrane protein</topology>
    </subcellularLocation>
</comment>
<dbReference type="PANTHER" id="PTHR43038">
    <property type="entry name" value="ATP-BINDING CASSETTE, SUB-FAMILY H, MEMBER 1"/>
    <property type="match status" value="1"/>
</dbReference>
<name>A0ABP1NCP8_XYLVO</name>
<dbReference type="InterPro" id="IPR027417">
    <property type="entry name" value="P-loop_NTPase"/>
</dbReference>
<dbReference type="SUPFAM" id="SSF52540">
    <property type="entry name" value="P-loop containing nucleoside triphosphate hydrolases"/>
    <property type="match status" value="1"/>
</dbReference>
<proteinExistence type="predicted"/>
<keyword evidence="3" id="KW-0547">Nucleotide-binding</keyword>
<dbReference type="InterPro" id="IPR003593">
    <property type="entry name" value="AAA+_ATPase"/>
</dbReference>